<name>A0A1V8TH25_9PEZI</name>
<feature type="signal peptide" evidence="2">
    <location>
        <begin position="1"/>
        <end position="21"/>
    </location>
</feature>
<keyword evidence="2" id="KW-0732">Signal</keyword>
<comment type="caution">
    <text evidence="3">The sequence shown here is derived from an EMBL/GenBank/DDBJ whole genome shotgun (WGS) entry which is preliminary data.</text>
</comment>
<evidence type="ECO:0000313" key="4">
    <source>
        <dbReference type="Proteomes" id="UP000192596"/>
    </source>
</evidence>
<evidence type="ECO:0000313" key="3">
    <source>
        <dbReference type="EMBL" id="OQO10693.1"/>
    </source>
</evidence>
<dbReference type="InParanoid" id="A0A1V8TH25"/>
<feature type="region of interest" description="Disordered" evidence="1">
    <location>
        <begin position="213"/>
        <end position="256"/>
    </location>
</feature>
<reference evidence="4" key="1">
    <citation type="submission" date="2017-03" db="EMBL/GenBank/DDBJ databases">
        <title>Genomes of endolithic fungi from Antarctica.</title>
        <authorList>
            <person name="Coleine C."/>
            <person name="Masonjones S."/>
            <person name="Stajich J.E."/>
        </authorList>
    </citation>
    <scope>NUCLEOTIDE SEQUENCE [LARGE SCALE GENOMIC DNA]</scope>
    <source>
        <strain evidence="4">CCFEE 5527</strain>
    </source>
</reference>
<dbReference type="AlphaFoldDB" id="A0A1V8TH25"/>
<feature type="compositionally biased region" description="Low complexity" evidence="1">
    <location>
        <begin position="227"/>
        <end position="251"/>
    </location>
</feature>
<protein>
    <recommendedName>
        <fullName evidence="5">Ecp2 effector protein domain-containing protein</fullName>
    </recommendedName>
</protein>
<dbReference type="EMBL" id="NAJO01000008">
    <property type="protein sequence ID" value="OQO10693.1"/>
    <property type="molecule type" value="Genomic_DNA"/>
</dbReference>
<dbReference type="Proteomes" id="UP000192596">
    <property type="component" value="Unassembled WGS sequence"/>
</dbReference>
<organism evidence="3 4">
    <name type="scientific">Cryoendolithus antarcticus</name>
    <dbReference type="NCBI Taxonomy" id="1507870"/>
    <lineage>
        <taxon>Eukaryota</taxon>
        <taxon>Fungi</taxon>
        <taxon>Dikarya</taxon>
        <taxon>Ascomycota</taxon>
        <taxon>Pezizomycotina</taxon>
        <taxon>Dothideomycetes</taxon>
        <taxon>Dothideomycetidae</taxon>
        <taxon>Cladosporiales</taxon>
        <taxon>Cladosporiaceae</taxon>
        <taxon>Cryoendolithus</taxon>
    </lineage>
</organism>
<feature type="chain" id="PRO_5013342909" description="Ecp2 effector protein domain-containing protein" evidence="2">
    <location>
        <begin position="22"/>
        <end position="444"/>
    </location>
</feature>
<keyword evidence="4" id="KW-1185">Reference proteome</keyword>
<evidence type="ECO:0000256" key="2">
    <source>
        <dbReference type="SAM" id="SignalP"/>
    </source>
</evidence>
<proteinExistence type="predicted"/>
<feature type="region of interest" description="Disordered" evidence="1">
    <location>
        <begin position="280"/>
        <end position="306"/>
    </location>
</feature>
<feature type="compositionally biased region" description="Pro residues" evidence="1">
    <location>
        <begin position="214"/>
        <end position="226"/>
    </location>
</feature>
<dbReference type="OrthoDB" id="3786836at2759"/>
<evidence type="ECO:0000256" key="1">
    <source>
        <dbReference type="SAM" id="MobiDB-lite"/>
    </source>
</evidence>
<feature type="region of interest" description="Disordered" evidence="1">
    <location>
        <begin position="131"/>
        <end position="151"/>
    </location>
</feature>
<dbReference type="STRING" id="1507870.A0A1V8TH25"/>
<accession>A0A1V8TH25</accession>
<evidence type="ECO:0008006" key="5">
    <source>
        <dbReference type="Google" id="ProtNLM"/>
    </source>
</evidence>
<sequence length="444" mass="45344">MLSIAIVPLVWTLLLHGTVRAADCTQQRRDGDPSGSVIATELKGSGNILSMCNSGFPPGSDLVGTFNLGTIIFKITRSDASQPLQHCEDAFNDILDQCVNGGDFWGGVWSLDGESYDITDNVYPDHTLPSDLTKSSAASSSSQSGGVGTSLPASATVVTTQVSGKAVTETFVPVTFTGKSSTTSSTTIAGIVYPLIIGAGGVAFVPFIPGGGVDPPPITPPSPPDDPITTPTADPTTSQASSSSSSSSSSTRNPPETYAEKYFVGAIGSSDSHAATSTTTYKRSSATTSSSTSSSATSATSTSTGASCTPISFSDGTFAQALQSDCSQLSVASDSSIITMPAPNCVNFPDTSQKYCSLYTSGNCQVSVGWNLPDFATTPDPKPSNKDVADAFNQAMSQANGGCVINRTGNSGIVATPDNEVHNTPFVVCVVGTGTKCFSAPQSA</sequence>
<gene>
    <name evidence="3" type="ORF">B0A48_03993</name>
</gene>
<feature type="compositionally biased region" description="Low complexity" evidence="1">
    <location>
        <begin position="135"/>
        <end position="144"/>
    </location>
</feature>